<proteinExistence type="predicted"/>
<dbReference type="Gene3D" id="2.40.50.1020">
    <property type="entry name" value="LytTr DNA-binding domain"/>
    <property type="match status" value="1"/>
</dbReference>
<evidence type="ECO:0000256" key="4">
    <source>
        <dbReference type="ARBA" id="ARBA00023159"/>
    </source>
</evidence>
<dbReference type="PANTHER" id="PTHR37299:SF3">
    <property type="entry name" value="STAGE 0 SPORULATION PROTEIN A HOMOLOG"/>
    <property type="match status" value="1"/>
</dbReference>
<dbReference type="SMART" id="SM00850">
    <property type="entry name" value="LytTR"/>
    <property type="match status" value="1"/>
</dbReference>
<comment type="function">
    <text evidence="5">May play the central regulatory role in sporulation. It may be an element of the effector pathway responsible for the activation of sporulation genes in response to nutritional stress. Spo0A may act in concert with spo0H (a sigma factor) to control the expression of some genes that are critical to the sporulation process.</text>
</comment>
<gene>
    <name evidence="10" type="ORF">IAB70_07440</name>
</gene>
<accession>A0A9D1M239</accession>
<dbReference type="PROSITE" id="PS50930">
    <property type="entry name" value="HTH_LYTTR"/>
    <property type="match status" value="1"/>
</dbReference>
<dbReference type="InterPro" id="IPR007492">
    <property type="entry name" value="LytTR_DNA-bd_dom"/>
</dbReference>
<organism evidence="10 11">
    <name type="scientific">Candidatus Merdicola faecigallinarum</name>
    <dbReference type="NCBI Taxonomy" id="2840862"/>
    <lineage>
        <taxon>Bacteria</taxon>
        <taxon>Bacillati</taxon>
        <taxon>Bacillota</taxon>
        <taxon>Clostridia</taxon>
        <taxon>Candidatus Merdicola</taxon>
    </lineage>
</organism>
<dbReference type="AlphaFoldDB" id="A0A9D1M239"/>
<dbReference type="Pfam" id="PF00072">
    <property type="entry name" value="Response_reg"/>
    <property type="match status" value="1"/>
</dbReference>
<dbReference type="EMBL" id="DVNH01000063">
    <property type="protein sequence ID" value="HIU52420.1"/>
    <property type="molecule type" value="Genomic_DNA"/>
</dbReference>
<evidence type="ECO:0000256" key="7">
    <source>
        <dbReference type="PROSITE-ProRule" id="PRU00169"/>
    </source>
</evidence>
<name>A0A9D1M239_9FIRM</name>
<evidence type="ECO:0000256" key="2">
    <source>
        <dbReference type="ARBA" id="ARBA00022490"/>
    </source>
</evidence>
<feature type="domain" description="Response regulatory" evidence="8">
    <location>
        <begin position="3"/>
        <end position="123"/>
    </location>
</feature>
<dbReference type="SMART" id="SM00448">
    <property type="entry name" value="REC"/>
    <property type="match status" value="1"/>
</dbReference>
<feature type="modified residue" description="4-aspartylphosphate" evidence="7">
    <location>
        <position position="59"/>
    </location>
</feature>
<dbReference type="GO" id="GO:0000156">
    <property type="term" value="F:phosphorelay response regulator activity"/>
    <property type="evidence" value="ECO:0007669"/>
    <property type="project" value="InterPro"/>
</dbReference>
<comment type="function">
    <text evidence="6">Required for high-level post-exponential phase expression of a series of secreted proteins.</text>
</comment>
<reference evidence="10" key="2">
    <citation type="journal article" date="2021" name="PeerJ">
        <title>Extensive microbial diversity within the chicken gut microbiome revealed by metagenomics and culture.</title>
        <authorList>
            <person name="Gilroy R."/>
            <person name="Ravi A."/>
            <person name="Getino M."/>
            <person name="Pursley I."/>
            <person name="Horton D.L."/>
            <person name="Alikhan N.F."/>
            <person name="Baker D."/>
            <person name="Gharbi K."/>
            <person name="Hall N."/>
            <person name="Watson M."/>
            <person name="Adriaenssens E.M."/>
            <person name="Foster-Nyarko E."/>
            <person name="Jarju S."/>
            <person name="Secka A."/>
            <person name="Antonio M."/>
            <person name="Oren A."/>
            <person name="Chaudhuri R.R."/>
            <person name="La Ragione R."/>
            <person name="Hildebrand F."/>
            <person name="Pallen M.J."/>
        </authorList>
    </citation>
    <scope>NUCLEOTIDE SEQUENCE</scope>
    <source>
        <strain evidence="10">CHK195-15760</strain>
    </source>
</reference>
<dbReference type="InterPro" id="IPR001789">
    <property type="entry name" value="Sig_transdc_resp-reg_receiver"/>
</dbReference>
<protein>
    <recommendedName>
        <fullName evidence="1">Stage 0 sporulation protein A homolog</fullName>
    </recommendedName>
</protein>
<evidence type="ECO:0000259" key="8">
    <source>
        <dbReference type="PROSITE" id="PS50110"/>
    </source>
</evidence>
<dbReference type="Gene3D" id="3.40.50.2300">
    <property type="match status" value="1"/>
</dbReference>
<evidence type="ECO:0000313" key="11">
    <source>
        <dbReference type="Proteomes" id="UP000824093"/>
    </source>
</evidence>
<feature type="domain" description="HTH LytTR-type" evidence="9">
    <location>
        <begin position="141"/>
        <end position="232"/>
    </location>
</feature>
<dbReference type="InterPro" id="IPR011006">
    <property type="entry name" value="CheY-like_superfamily"/>
</dbReference>
<keyword evidence="2" id="KW-0963">Cytoplasm</keyword>
<dbReference type="PANTHER" id="PTHR37299">
    <property type="entry name" value="TRANSCRIPTIONAL REGULATOR-RELATED"/>
    <property type="match status" value="1"/>
</dbReference>
<evidence type="ECO:0000313" key="10">
    <source>
        <dbReference type="EMBL" id="HIU52420.1"/>
    </source>
</evidence>
<evidence type="ECO:0000256" key="1">
    <source>
        <dbReference type="ARBA" id="ARBA00018672"/>
    </source>
</evidence>
<evidence type="ECO:0000256" key="3">
    <source>
        <dbReference type="ARBA" id="ARBA00023012"/>
    </source>
</evidence>
<dbReference type="PROSITE" id="PS50110">
    <property type="entry name" value="RESPONSE_REGULATORY"/>
    <property type="match status" value="1"/>
</dbReference>
<keyword evidence="3" id="KW-0902">Two-component regulatory system</keyword>
<dbReference type="InterPro" id="IPR046947">
    <property type="entry name" value="LytR-like"/>
</dbReference>
<dbReference type="Pfam" id="PF04397">
    <property type="entry name" value="LytTR"/>
    <property type="match status" value="1"/>
</dbReference>
<dbReference type="GO" id="GO:0003677">
    <property type="term" value="F:DNA binding"/>
    <property type="evidence" value="ECO:0007669"/>
    <property type="project" value="InterPro"/>
</dbReference>
<evidence type="ECO:0000259" key="9">
    <source>
        <dbReference type="PROSITE" id="PS50930"/>
    </source>
</evidence>
<comment type="caution">
    <text evidence="10">The sequence shown here is derived from an EMBL/GenBank/DDBJ whole genome shotgun (WGS) entry which is preliminary data.</text>
</comment>
<sequence length="247" mass="28818">MLNFVICDDNAIILEKLSKMLESILMKYKTESRIAYTCTTANALMKYMKENPVDVLILDIKLDSNISGLKLANEIRKTNKNIYLIFTTGHLEYALLAYQVKTFDYIPKPITIERLEQTMNRLFEDIQTDSQKFIPVGNTKILVNEDDIYYIKKDGMKLIYHATDRDYETYLSFSRVLPTLPNTFVRCHKSYIINLNTVSNVDLQKNLIHFKNNESCAIGPKFKNNFMEVFNNYGNFKYNMECLDTAQ</sequence>
<keyword evidence="4" id="KW-0010">Activator</keyword>
<evidence type="ECO:0000256" key="6">
    <source>
        <dbReference type="ARBA" id="ARBA00037164"/>
    </source>
</evidence>
<evidence type="ECO:0000256" key="5">
    <source>
        <dbReference type="ARBA" id="ARBA00024867"/>
    </source>
</evidence>
<reference evidence="10" key="1">
    <citation type="submission" date="2020-10" db="EMBL/GenBank/DDBJ databases">
        <authorList>
            <person name="Gilroy R."/>
        </authorList>
    </citation>
    <scope>NUCLEOTIDE SEQUENCE</scope>
    <source>
        <strain evidence="10">CHK195-15760</strain>
    </source>
</reference>
<dbReference type="Proteomes" id="UP000824093">
    <property type="component" value="Unassembled WGS sequence"/>
</dbReference>
<dbReference type="SUPFAM" id="SSF52172">
    <property type="entry name" value="CheY-like"/>
    <property type="match status" value="1"/>
</dbReference>
<keyword evidence="7" id="KW-0597">Phosphoprotein</keyword>